<feature type="region of interest" description="Disordered" evidence="1">
    <location>
        <begin position="137"/>
        <end position="233"/>
    </location>
</feature>
<feature type="compositionally biased region" description="Basic and acidic residues" evidence="1">
    <location>
        <begin position="137"/>
        <end position="160"/>
    </location>
</feature>
<dbReference type="PANTHER" id="PTHR22876">
    <property type="entry name" value="ZGC:101016"/>
    <property type="match status" value="1"/>
</dbReference>
<feature type="region of interest" description="Disordered" evidence="1">
    <location>
        <begin position="1"/>
        <end position="24"/>
    </location>
</feature>
<dbReference type="EMBL" id="BT134598">
    <property type="protein sequence ID" value="AFK34393.1"/>
    <property type="molecule type" value="mRNA"/>
</dbReference>
<feature type="compositionally biased region" description="Basic and acidic residues" evidence="1">
    <location>
        <begin position="172"/>
        <end position="196"/>
    </location>
</feature>
<dbReference type="AlphaFoldDB" id="I3S2A1"/>
<dbReference type="InterPro" id="IPR019351">
    <property type="entry name" value="DUF2039"/>
</dbReference>
<proteinExistence type="evidence at transcript level"/>
<dbReference type="KEGG" id="lja:130739464"/>
<evidence type="ECO:0000256" key="1">
    <source>
        <dbReference type="SAM" id="MobiDB-lite"/>
    </source>
</evidence>
<accession>I3S2A1</accession>
<evidence type="ECO:0008006" key="3">
    <source>
        <dbReference type="Google" id="ProtNLM"/>
    </source>
</evidence>
<dbReference type="GeneID" id="130739464"/>
<name>I3S2A1_LOTJA</name>
<dbReference type="RefSeq" id="XP_057447738.1">
    <property type="nucleotide sequence ID" value="XM_057591755.1"/>
</dbReference>
<dbReference type="OrthoDB" id="250548at2759"/>
<feature type="compositionally biased region" description="Acidic residues" evidence="1">
    <location>
        <begin position="197"/>
        <end position="226"/>
    </location>
</feature>
<organism evidence="2">
    <name type="scientific">Lotus japonicus</name>
    <name type="common">Lotus corniculatus var. japonicus</name>
    <dbReference type="NCBI Taxonomy" id="34305"/>
    <lineage>
        <taxon>Eukaryota</taxon>
        <taxon>Viridiplantae</taxon>
        <taxon>Streptophyta</taxon>
        <taxon>Embryophyta</taxon>
        <taxon>Tracheophyta</taxon>
        <taxon>Spermatophyta</taxon>
        <taxon>Magnoliopsida</taxon>
        <taxon>eudicotyledons</taxon>
        <taxon>Gunneridae</taxon>
        <taxon>Pentapetalae</taxon>
        <taxon>rosids</taxon>
        <taxon>fabids</taxon>
        <taxon>Fabales</taxon>
        <taxon>Fabaceae</taxon>
        <taxon>Papilionoideae</taxon>
        <taxon>50 kb inversion clade</taxon>
        <taxon>NPAAA clade</taxon>
        <taxon>Hologalegina</taxon>
        <taxon>robinioid clade</taxon>
        <taxon>Loteae</taxon>
        <taxon>Lotus</taxon>
    </lineage>
</organism>
<dbReference type="PANTHER" id="PTHR22876:SF5">
    <property type="entry name" value="CHROMOSOME 9 OPEN READING FRAME 85"/>
    <property type="match status" value="1"/>
</dbReference>
<protein>
    <recommendedName>
        <fullName evidence="3">DUF2039 domain-containing protein</fullName>
    </recommendedName>
</protein>
<dbReference type="Pfam" id="PF10217">
    <property type="entry name" value="DUF2039"/>
    <property type="match status" value="1"/>
</dbReference>
<reference evidence="2" key="1">
    <citation type="submission" date="2012-05" db="EMBL/GenBank/DDBJ databases">
        <authorList>
            <person name="Krishnakumar V."/>
            <person name="Cheung F."/>
            <person name="Xiao Y."/>
            <person name="Chan A."/>
            <person name="Moskal W.A."/>
            <person name="Town C.D."/>
        </authorList>
    </citation>
    <scope>NUCLEOTIDE SEQUENCE</scope>
</reference>
<evidence type="ECO:0000313" key="2">
    <source>
        <dbReference type="EMBL" id="AFK34393.1"/>
    </source>
</evidence>
<sequence length="233" mass="26445">MSTAAKKTGPPKHQNKVAWKPNAGRKINETEVGGRFRPLSEITGVCPRCRDQIDWKRRYGKYKPLAEPAKCQRCTKRAVRQAYHNLCSGCAKEHRVCAKCCCSVARIVGRDSEEVEAEQKMLEEAIKNARERERRSLLRAMNKDKPKSSKDTPTDTKDMKVGQLFPNASLDDYARQKNRVNEDLDDGEIHDSKHDDCDGEVCDDEDDNSSENKDSDEDNEDNEADVPDQMNAK</sequence>